<proteinExistence type="predicted"/>
<protein>
    <submittedName>
        <fullName evidence="1">Uncharacterized protein</fullName>
    </submittedName>
</protein>
<sequence length="145" mass="15570">MLSLLVSRIWLDLGEDGIGMRLKSEGFGLCSMHAQIGLEMKEDKVMPSRSVCSAREEHDIIAGDYSDKLKTGIMARPVRLRTAHCVVPLSLTSFRSGEIGRPSRARAVSNGFQPSRKVGFASHGANASHANREMAAATASLDAGT</sequence>
<comment type="caution">
    <text evidence="1">The sequence shown here is derived from an EMBL/GenBank/DDBJ whole genome shotgun (WGS) entry which is preliminary data.</text>
</comment>
<dbReference type="EMBL" id="PPTA01000002">
    <property type="protein sequence ID" value="TFB05996.1"/>
    <property type="molecule type" value="Genomic_DNA"/>
</dbReference>
<dbReference type="Proteomes" id="UP001642720">
    <property type="component" value="Unassembled WGS sequence"/>
</dbReference>
<evidence type="ECO:0000313" key="2">
    <source>
        <dbReference type="Proteomes" id="UP001642720"/>
    </source>
</evidence>
<accession>A0ABY2HED6</accession>
<gene>
    <name evidence="1" type="ORF">CCMA1212_002086</name>
</gene>
<organism evidence="1 2">
    <name type="scientific">Trichoderma ghanense</name>
    <dbReference type="NCBI Taxonomy" id="65468"/>
    <lineage>
        <taxon>Eukaryota</taxon>
        <taxon>Fungi</taxon>
        <taxon>Dikarya</taxon>
        <taxon>Ascomycota</taxon>
        <taxon>Pezizomycotina</taxon>
        <taxon>Sordariomycetes</taxon>
        <taxon>Hypocreomycetidae</taxon>
        <taxon>Hypocreales</taxon>
        <taxon>Hypocreaceae</taxon>
        <taxon>Trichoderma</taxon>
    </lineage>
</organism>
<dbReference type="RefSeq" id="XP_073562197.1">
    <property type="nucleotide sequence ID" value="XM_073699487.1"/>
</dbReference>
<dbReference type="GeneID" id="300573937"/>
<evidence type="ECO:0000313" key="1">
    <source>
        <dbReference type="EMBL" id="TFB05996.1"/>
    </source>
</evidence>
<reference evidence="1 2" key="1">
    <citation type="submission" date="2018-01" db="EMBL/GenBank/DDBJ databases">
        <title>Genome characterization of the sugarcane-associated fungus Trichoderma ghanense CCMA-1212 and their application in lignocelulose bioconversion.</title>
        <authorList>
            <person name="Steindorff A.S."/>
            <person name="Mendes T.D."/>
            <person name="Vilela E.S.D."/>
            <person name="Rodrigues D.S."/>
            <person name="Formighieri E.F."/>
            <person name="Melo I.S."/>
            <person name="Favaro L.C.L."/>
        </authorList>
    </citation>
    <scope>NUCLEOTIDE SEQUENCE [LARGE SCALE GENOMIC DNA]</scope>
    <source>
        <strain evidence="1 2">CCMA-1212</strain>
    </source>
</reference>
<name>A0ABY2HED6_9HYPO</name>
<keyword evidence="2" id="KW-1185">Reference proteome</keyword>